<keyword evidence="2" id="KW-1185">Reference proteome</keyword>
<accession>A0AAV5DQG6</accession>
<dbReference type="Proteomes" id="UP001054889">
    <property type="component" value="Unassembled WGS sequence"/>
</dbReference>
<reference evidence="1" key="2">
    <citation type="submission" date="2021-12" db="EMBL/GenBank/DDBJ databases">
        <title>Resequencing data analysis of finger millet.</title>
        <authorList>
            <person name="Hatakeyama M."/>
            <person name="Aluri S."/>
            <person name="Balachadran M.T."/>
            <person name="Sivarajan S.R."/>
            <person name="Poveda L."/>
            <person name="Shimizu-Inatsugi R."/>
            <person name="Schlapbach R."/>
            <person name="Sreeman S.M."/>
            <person name="Shimizu K.K."/>
        </authorList>
    </citation>
    <scope>NUCLEOTIDE SEQUENCE</scope>
</reference>
<reference evidence="1" key="1">
    <citation type="journal article" date="2018" name="DNA Res.">
        <title>Multiple hybrid de novo genome assembly of finger millet, an orphan allotetraploid crop.</title>
        <authorList>
            <person name="Hatakeyama M."/>
            <person name="Aluri S."/>
            <person name="Balachadran M.T."/>
            <person name="Sivarajan S.R."/>
            <person name="Patrignani A."/>
            <person name="Gruter S."/>
            <person name="Poveda L."/>
            <person name="Shimizu-Inatsugi R."/>
            <person name="Baeten J."/>
            <person name="Francoijs K.J."/>
            <person name="Nataraja K.N."/>
            <person name="Reddy Y.A.N."/>
            <person name="Phadnis S."/>
            <person name="Ravikumar R.L."/>
            <person name="Schlapbach R."/>
            <person name="Sreeman S.M."/>
            <person name="Shimizu K.K."/>
        </authorList>
    </citation>
    <scope>NUCLEOTIDE SEQUENCE</scope>
</reference>
<sequence>MGAWLLWKHRNLCVFEGAKPCIEEMLCTFRNEHHLWSMAGARHLASLSTGSVAGAG</sequence>
<protein>
    <submittedName>
        <fullName evidence="1">Uncharacterized protein</fullName>
    </submittedName>
</protein>
<proteinExistence type="predicted"/>
<evidence type="ECO:0000313" key="1">
    <source>
        <dbReference type="EMBL" id="GJN12710.1"/>
    </source>
</evidence>
<dbReference type="AlphaFoldDB" id="A0AAV5DQG6"/>
<evidence type="ECO:0000313" key="2">
    <source>
        <dbReference type="Proteomes" id="UP001054889"/>
    </source>
</evidence>
<comment type="caution">
    <text evidence="1">The sequence shown here is derived from an EMBL/GenBank/DDBJ whole genome shotgun (WGS) entry which is preliminary data.</text>
</comment>
<dbReference type="EMBL" id="BQKI01000024">
    <property type="protein sequence ID" value="GJN12710.1"/>
    <property type="molecule type" value="Genomic_DNA"/>
</dbReference>
<gene>
    <name evidence="1" type="primary">ga31015</name>
    <name evidence="1" type="ORF">PR202_ga31015</name>
</gene>
<name>A0AAV5DQG6_ELECO</name>
<organism evidence="1 2">
    <name type="scientific">Eleusine coracana subsp. coracana</name>
    <dbReference type="NCBI Taxonomy" id="191504"/>
    <lineage>
        <taxon>Eukaryota</taxon>
        <taxon>Viridiplantae</taxon>
        <taxon>Streptophyta</taxon>
        <taxon>Embryophyta</taxon>
        <taxon>Tracheophyta</taxon>
        <taxon>Spermatophyta</taxon>
        <taxon>Magnoliopsida</taxon>
        <taxon>Liliopsida</taxon>
        <taxon>Poales</taxon>
        <taxon>Poaceae</taxon>
        <taxon>PACMAD clade</taxon>
        <taxon>Chloridoideae</taxon>
        <taxon>Cynodonteae</taxon>
        <taxon>Eleusininae</taxon>
        <taxon>Eleusine</taxon>
    </lineage>
</organism>